<evidence type="ECO:0000313" key="4">
    <source>
        <dbReference type="Proteomes" id="UP001195483"/>
    </source>
</evidence>
<organism evidence="3 4">
    <name type="scientific">Potamilus streckersoni</name>
    <dbReference type="NCBI Taxonomy" id="2493646"/>
    <lineage>
        <taxon>Eukaryota</taxon>
        <taxon>Metazoa</taxon>
        <taxon>Spiralia</taxon>
        <taxon>Lophotrochozoa</taxon>
        <taxon>Mollusca</taxon>
        <taxon>Bivalvia</taxon>
        <taxon>Autobranchia</taxon>
        <taxon>Heteroconchia</taxon>
        <taxon>Palaeoheterodonta</taxon>
        <taxon>Unionida</taxon>
        <taxon>Unionoidea</taxon>
        <taxon>Unionidae</taxon>
        <taxon>Ambleminae</taxon>
        <taxon>Lampsilini</taxon>
        <taxon>Potamilus</taxon>
    </lineage>
</organism>
<evidence type="ECO:0000256" key="1">
    <source>
        <dbReference type="ARBA" id="ARBA00011738"/>
    </source>
</evidence>
<dbReference type="PRINTS" id="PR00800">
    <property type="entry name" value="YHDCRBOXLASE"/>
</dbReference>
<dbReference type="PANTHER" id="PTHR11999">
    <property type="entry name" value="GROUP II PYRIDOXAL-5-PHOSPHATE DECARBOXYLASE"/>
    <property type="match status" value="1"/>
</dbReference>
<dbReference type="PANTHER" id="PTHR11999:SF68">
    <property type="entry name" value="HISTIDINE DECARBOXYLASE"/>
    <property type="match status" value="1"/>
</dbReference>
<dbReference type="Proteomes" id="UP001195483">
    <property type="component" value="Unassembled WGS sequence"/>
</dbReference>
<dbReference type="GO" id="GO:0042423">
    <property type="term" value="P:catecholamine biosynthetic process"/>
    <property type="evidence" value="ECO:0007669"/>
    <property type="project" value="UniProtKB-KW"/>
</dbReference>
<dbReference type="InterPro" id="IPR015424">
    <property type="entry name" value="PyrdxlP-dep_Trfase"/>
</dbReference>
<comment type="caution">
    <text evidence="3">The sequence shown here is derived from an EMBL/GenBank/DDBJ whole genome shotgun (WGS) entry which is preliminary data.</text>
</comment>
<reference evidence="3" key="1">
    <citation type="journal article" date="2021" name="Genome Biol. Evol.">
        <title>A High-Quality Reference Genome for a Parasitic Bivalve with Doubly Uniparental Inheritance (Bivalvia: Unionida).</title>
        <authorList>
            <person name="Smith C.H."/>
        </authorList>
    </citation>
    <scope>NUCLEOTIDE SEQUENCE</scope>
    <source>
        <strain evidence="3">CHS0354</strain>
    </source>
</reference>
<protein>
    <submittedName>
        <fullName evidence="3">Uncharacterized protein</fullName>
    </submittedName>
</protein>
<dbReference type="AlphaFoldDB" id="A0AAE0SXI9"/>
<keyword evidence="2" id="KW-0210">Decarboxylase</keyword>
<reference evidence="3" key="2">
    <citation type="journal article" date="2021" name="Genome Biol. Evol.">
        <title>Developing a high-quality reference genome for a parasitic bivalve with doubly uniparental inheritance (Bivalvia: Unionida).</title>
        <authorList>
            <person name="Smith C.H."/>
        </authorList>
    </citation>
    <scope>NUCLEOTIDE SEQUENCE</scope>
    <source>
        <strain evidence="3">CHS0354</strain>
        <tissue evidence="3">Mantle</tissue>
    </source>
</reference>
<dbReference type="InterPro" id="IPR010977">
    <property type="entry name" value="Aromatic_deC"/>
</dbReference>
<evidence type="ECO:0000256" key="2">
    <source>
        <dbReference type="ARBA" id="ARBA00022793"/>
    </source>
</evidence>
<dbReference type="GO" id="GO:0001694">
    <property type="term" value="P:histamine biosynthetic process"/>
    <property type="evidence" value="ECO:0007669"/>
    <property type="project" value="TreeGrafter"/>
</dbReference>
<dbReference type="GO" id="GO:0005737">
    <property type="term" value="C:cytoplasm"/>
    <property type="evidence" value="ECO:0007669"/>
    <property type="project" value="TreeGrafter"/>
</dbReference>
<keyword evidence="4" id="KW-1185">Reference proteome</keyword>
<dbReference type="GO" id="GO:0004398">
    <property type="term" value="F:histidine decarboxylase activity"/>
    <property type="evidence" value="ECO:0007669"/>
    <property type="project" value="TreeGrafter"/>
</dbReference>
<dbReference type="Gene3D" id="1.20.1340.10">
    <property type="entry name" value="dopa decarboxylase, N-terminal domain"/>
    <property type="match status" value="1"/>
</dbReference>
<evidence type="ECO:0000313" key="3">
    <source>
        <dbReference type="EMBL" id="KAK3599756.1"/>
    </source>
</evidence>
<accession>A0AAE0SXI9</accession>
<name>A0AAE0SXI9_9BIVA</name>
<dbReference type="GO" id="GO:0006548">
    <property type="term" value="P:L-histidine catabolic process"/>
    <property type="evidence" value="ECO:0007669"/>
    <property type="project" value="TreeGrafter"/>
</dbReference>
<proteinExistence type="predicted"/>
<dbReference type="EMBL" id="JAEAOA010002176">
    <property type="protein sequence ID" value="KAK3599756.1"/>
    <property type="molecule type" value="Genomic_DNA"/>
</dbReference>
<keyword evidence="2" id="KW-0456">Lyase</keyword>
<gene>
    <name evidence="3" type="ORF">CHS0354_037237</name>
</gene>
<comment type="subunit">
    <text evidence="1">Homodimer.</text>
</comment>
<sequence>MLPVHAVQFKAIFTTSIRLFCIVDVGLRKEMVDYIAYYLKHIRSRRVLPDVSPGYMRNLVPDSAPQKGEDWDTIFADIERVIMPGVCLF</sequence>
<reference evidence="3" key="3">
    <citation type="submission" date="2023-05" db="EMBL/GenBank/DDBJ databases">
        <authorList>
            <person name="Smith C.H."/>
        </authorList>
    </citation>
    <scope>NUCLEOTIDE SEQUENCE</scope>
    <source>
        <strain evidence="3">CHS0354</strain>
        <tissue evidence="3">Mantle</tissue>
    </source>
</reference>
<dbReference type="SUPFAM" id="SSF53383">
    <property type="entry name" value="PLP-dependent transferases"/>
    <property type="match status" value="1"/>
</dbReference>